<proteinExistence type="predicted"/>
<dbReference type="GO" id="GO:0030247">
    <property type="term" value="F:polysaccharide binding"/>
    <property type="evidence" value="ECO:0007669"/>
    <property type="project" value="InterPro"/>
</dbReference>
<evidence type="ECO:0000259" key="17">
    <source>
        <dbReference type="PROSITE" id="PS50026"/>
    </source>
</evidence>
<dbReference type="SMART" id="SM00181">
    <property type="entry name" value="EGF"/>
    <property type="match status" value="1"/>
</dbReference>
<evidence type="ECO:0000256" key="2">
    <source>
        <dbReference type="ARBA" id="ARBA00022527"/>
    </source>
</evidence>
<dbReference type="InterPro" id="IPR049883">
    <property type="entry name" value="NOTCH1_EGF-like"/>
</dbReference>
<dbReference type="OMA" id="TCKNRLL"/>
<dbReference type="CDD" id="cd00054">
    <property type="entry name" value="EGF_CA"/>
    <property type="match status" value="1"/>
</dbReference>
<dbReference type="InterPro" id="IPR001881">
    <property type="entry name" value="EGF-like_Ca-bd_dom"/>
</dbReference>
<evidence type="ECO:0000256" key="12">
    <source>
        <dbReference type="PROSITE-ProRule" id="PRU00076"/>
    </source>
</evidence>
<evidence type="ECO:0008006" key="20">
    <source>
        <dbReference type="Google" id="ProtNLM"/>
    </source>
</evidence>
<dbReference type="GO" id="GO:0005886">
    <property type="term" value="C:plasma membrane"/>
    <property type="evidence" value="ECO:0007669"/>
    <property type="project" value="TreeGrafter"/>
</dbReference>
<dbReference type="InterPro" id="IPR025287">
    <property type="entry name" value="WAK_GUB"/>
</dbReference>
<feature type="binding site" evidence="13">
    <location>
        <position position="486"/>
    </location>
    <ligand>
        <name>ATP</name>
        <dbReference type="ChEBI" id="CHEBI:30616"/>
    </ligand>
</feature>
<evidence type="ECO:0000256" key="8">
    <source>
        <dbReference type="ARBA" id="ARBA00022777"/>
    </source>
</evidence>
<keyword evidence="2" id="KW-0723">Serine/threonine-protein kinase</keyword>
<dbReference type="PROSITE" id="PS00108">
    <property type="entry name" value="PROTEIN_KINASE_ST"/>
    <property type="match status" value="1"/>
</dbReference>
<dbReference type="FunFam" id="3.30.200.20:FF:000337">
    <property type="entry name" value="Wall-associated receptor kinase 3"/>
    <property type="match status" value="1"/>
</dbReference>
<evidence type="ECO:0000259" key="16">
    <source>
        <dbReference type="PROSITE" id="PS50011"/>
    </source>
</evidence>
<evidence type="ECO:0000256" key="11">
    <source>
        <dbReference type="ARBA" id="ARBA00023180"/>
    </source>
</evidence>
<keyword evidence="11" id="KW-0325">Glycoprotein</keyword>
<keyword evidence="3 12" id="KW-0245">EGF-like domain</keyword>
<evidence type="ECO:0000256" key="3">
    <source>
        <dbReference type="ARBA" id="ARBA00022536"/>
    </source>
</evidence>
<evidence type="ECO:0000313" key="19">
    <source>
        <dbReference type="Proteomes" id="UP000324705"/>
    </source>
</evidence>
<keyword evidence="6" id="KW-0677">Repeat</keyword>
<dbReference type="InterPro" id="IPR000719">
    <property type="entry name" value="Prot_kinase_dom"/>
</dbReference>
<keyword evidence="19" id="KW-1185">Reference proteome</keyword>
<sequence>MTTQSSQFHSEQLLLPVVLLLLVSAAANHMLMAAAAEQQHPMITHPGCRDKCGNISIPFPFGIGPGCSREGFEVSCDDSSTPPRAFLANDLANQYVCEGSASELIGDPQIMKIQVSSSLPLELVSISVATSEGRVYGGISYLCNSDDTSGLFKVHSMNLQATPFSVSGPRNVLIAVGGRAEPFLMINDRERSANGVNHFFCRSDILQEDFVGHVTNGSCTGRGCCETPFPPEDRSVTDSQMSFVVDNNTMPVIDVPCSYGMVVEKSWYNFSAPDMFGERVFAERLPGGVPLVLDFAIEDASCPAEGQEPPSDYACVSSNSSCANTATGYVCKCWNNYEGNPYISNGCQDIDECKLPERYPCSSDGICKNRPGGYECPCKFGMKGDRKEGTCTSLFPLAAKGTLGAIGVILIMAVLLFLIILRKEKRKNGEFYKKNGGPTLEKANIIKLFKKEELKPILKSKNLIGKGGFGEVYKGLLDNKLVAIKKPINGSVLENEQFANEVIIQSQVIHKNIVRLVGCCLEVDTPMLVNEFISNGSLHDILHNNKEKVALSLDTRLSIAAQSADGLAYMHSKTNIKILHGDVKPANILLDDNFVPKVSDFGISRLLARDKEHTGSVISDMNYMDPIYLQEGLLTQKNDVYSFGVMILELISRRRAMHSDNSSLVKNFLEALKKQKKSSEFFDKEIAITEDLELLDCLAGMAMECLSLDVDQRPTMMEVAERLLILIRYREF</sequence>
<feature type="signal peptide" evidence="15">
    <location>
        <begin position="1"/>
        <end position="27"/>
    </location>
</feature>
<comment type="subcellular location">
    <subcellularLocation>
        <location evidence="1">Membrane</location>
        <topology evidence="1">Single-pass type I membrane protein</topology>
    </subcellularLocation>
</comment>
<dbReference type="GO" id="GO:0007166">
    <property type="term" value="P:cell surface receptor signaling pathway"/>
    <property type="evidence" value="ECO:0007669"/>
    <property type="project" value="InterPro"/>
</dbReference>
<dbReference type="SUPFAM" id="SSF57196">
    <property type="entry name" value="EGF/Laminin"/>
    <property type="match status" value="1"/>
</dbReference>
<evidence type="ECO:0000256" key="4">
    <source>
        <dbReference type="ARBA" id="ARBA00022679"/>
    </source>
</evidence>
<dbReference type="Gene3D" id="3.30.200.20">
    <property type="entry name" value="Phosphorylase Kinase, domain 1"/>
    <property type="match status" value="1"/>
</dbReference>
<keyword evidence="14" id="KW-0472">Membrane</keyword>
<comment type="caution">
    <text evidence="12">Lacks conserved residue(s) required for the propagation of feature annotation.</text>
</comment>
<protein>
    <recommendedName>
        <fullName evidence="20">SnTox1 sensitivity protein</fullName>
    </recommendedName>
</protein>
<dbReference type="Pfam" id="PF00069">
    <property type="entry name" value="Pkinase"/>
    <property type="match status" value="1"/>
</dbReference>
<keyword evidence="14" id="KW-0812">Transmembrane</keyword>
<dbReference type="FunFam" id="2.10.25.10:FF:000038">
    <property type="entry name" value="Fibrillin 2"/>
    <property type="match status" value="1"/>
</dbReference>
<dbReference type="InterPro" id="IPR000152">
    <property type="entry name" value="EGF-type_Asp/Asn_hydroxyl_site"/>
</dbReference>
<dbReference type="Gramene" id="TRITD1Bv1G008450.1">
    <property type="protein sequence ID" value="TRITD1Bv1G008450.1"/>
    <property type="gene ID" value="TRITD1Bv1G008450"/>
</dbReference>
<dbReference type="GO" id="GO:0005524">
    <property type="term" value="F:ATP binding"/>
    <property type="evidence" value="ECO:0007669"/>
    <property type="project" value="UniProtKB-UniRule"/>
</dbReference>
<name>A0A9R0QLJ9_TRITD</name>
<dbReference type="Pfam" id="PF13947">
    <property type="entry name" value="GUB_WAK_bind"/>
    <property type="match status" value="1"/>
</dbReference>
<organism evidence="18 19">
    <name type="scientific">Triticum turgidum subsp. durum</name>
    <name type="common">Durum wheat</name>
    <name type="synonym">Triticum durum</name>
    <dbReference type="NCBI Taxonomy" id="4567"/>
    <lineage>
        <taxon>Eukaryota</taxon>
        <taxon>Viridiplantae</taxon>
        <taxon>Streptophyta</taxon>
        <taxon>Embryophyta</taxon>
        <taxon>Tracheophyta</taxon>
        <taxon>Spermatophyta</taxon>
        <taxon>Magnoliopsida</taxon>
        <taxon>Liliopsida</taxon>
        <taxon>Poales</taxon>
        <taxon>Poaceae</taxon>
        <taxon>BOP clade</taxon>
        <taxon>Pooideae</taxon>
        <taxon>Triticodae</taxon>
        <taxon>Triticeae</taxon>
        <taxon>Triticinae</taxon>
        <taxon>Triticum</taxon>
    </lineage>
</organism>
<evidence type="ECO:0000256" key="6">
    <source>
        <dbReference type="ARBA" id="ARBA00022737"/>
    </source>
</evidence>
<dbReference type="EMBL" id="LT934112">
    <property type="protein sequence ID" value="VAH12691.1"/>
    <property type="molecule type" value="Genomic_DNA"/>
</dbReference>
<feature type="transmembrane region" description="Helical" evidence="14">
    <location>
        <begin position="401"/>
        <end position="421"/>
    </location>
</feature>
<evidence type="ECO:0000256" key="5">
    <source>
        <dbReference type="ARBA" id="ARBA00022729"/>
    </source>
</evidence>
<dbReference type="PROSITE" id="PS01187">
    <property type="entry name" value="EGF_CA"/>
    <property type="match status" value="1"/>
</dbReference>
<evidence type="ECO:0000313" key="18">
    <source>
        <dbReference type="EMBL" id="VAH12691.1"/>
    </source>
</evidence>
<dbReference type="InterPro" id="IPR011009">
    <property type="entry name" value="Kinase-like_dom_sf"/>
</dbReference>
<feature type="domain" description="EGF-like" evidence="17">
    <location>
        <begin position="349"/>
        <end position="388"/>
    </location>
</feature>
<dbReference type="InterPro" id="IPR008271">
    <property type="entry name" value="Ser/Thr_kinase_AS"/>
</dbReference>
<dbReference type="SMART" id="SM00179">
    <property type="entry name" value="EGF_CA"/>
    <property type="match status" value="1"/>
</dbReference>
<dbReference type="GO" id="GO:0004674">
    <property type="term" value="F:protein serine/threonine kinase activity"/>
    <property type="evidence" value="ECO:0007669"/>
    <property type="project" value="UniProtKB-KW"/>
</dbReference>
<keyword evidence="10" id="KW-1015">Disulfide bond</keyword>
<dbReference type="PROSITE" id="PS00107">
    <property type="entry name" value="PROTEIN_KINASE_ATP"/>
    <property type="match status" value="1"/>
</dbReference>
<dbReference type="InterPro" id="IPR000742">
    <property type="entry name" value="EGF"/>
</dbReference>
<dbReference type="Gene3D" id="2.10.25.10">
    <property type="entry name" value="Laminin"/>
    <property type="match status" value="1"/>
</dbReference>
<dbReference type="PROSITE" id="PS50026">
    <property type="entry name" value="EGF_3"/>
    <property type="match status" value="1"/>
</dbReference>
<keyword evidence="4" id="KW-0808">Transferase</keyword>
<keyword evidence="7 13" id="KW-0547">Nucleotide-binding</keyword>
<evidence type="ECO:0000256" key="7">
    <source>
        <dbReference type="ARBA" id="ARBA00022741"/>
    </source>
</evidence>
<keyword evidence="8" id="KW-0418">Kinase</keyword>
<dbReference type="Pfam" id="PF07645">
    <property type="entry name" value="EGF_CA"/>
    <property type="match status" value="1"/>
</dbReference>
<keyword evidence="9 13" id="KW-0067">ATP-binding</keyword>
<keyword evidence="14" id="KW-1133">Transmembrane helix</keyword>
<reference evidence="18 19" key="1">
    <citation type="submission" date="2017-09" db="EMBL/GenBank/DDBJ databases">
        <authorList>
            <consortium name="International Durum Wheat Genome Sequencing Consortium (IDWGSC)"/>
            <person name="Milanesi L."/>
        </authorList>
    </citation>
    <scope>NUCLEOTIDE SEQUENCE [LARGE SCALE GENOMIC DNA]</scope>
    <source>
        <strain evidence="19">cv. Svevo</strain>
    </source>
</reference>
<dbReference type="SMART" id="SM00220">
    <property type="entry name" value="S_TKc"/>
    <property type="match status" value="1"/>
</dbReference>
<evidence type="ECO:0000256" key="13">
    <source>
        <dbReference type="PROSITE-ProRule" id="PRU10141"/>
    </source>
</evidence>
<dbReference type="PANTHER" id="PTHR27005:SF497">
    <property type="entry name" value="PROTEIN KINASE DOMAIN-CONTAINING PROTEIN"/>
    <property type="match status" value="1"/>
</dbReference>
<evidence type="ECO:0000256" key="15">
    <source>
        <dbReference type="SAM" id="SignalP"/>
    </source>
</evidence>
<keyword evidence="5 15" id="KW-0732">Signal</keyword>
<gene>
    <name evidence="18" type="ORF">TRITD_1Bv1G008450</name>
</gene>
<dbReference type="GO" id="GO:0005509">
    <property type="term" value="F:calcium ion binding"/>
    <property type="evidence" value="ECO:0007669"/>
    <property type="project" value="InterPro"/>
</dbReference>
<dbReference type="FunFam" id="1.10.510.10:FF:000474">
    <property type="entry name" value="Wall-associated receptor kinase 3"/>
    <property type="match status" value="1"/>
</dbReference>
<dbReference type="InterPro" id="IPR045274">
    <property type="entry name" value="WAK-like"/>
</dbReference>
<dbReference type="Proteomes" id="UP000324705">
    <property type="component" value="Chromosome 1B"/>
</dbReference>
<dbReference type="InterPro" id="IPR017441">
    <property type="entry name" value="Protein_kinase_ATP_BS"/>
</dbReference>
<dbReference type="AlphaFoldDB" id="A0A9R0QLJ9"/>
<dbReference type="PANTHER" id="PTHR27005">
    <property type="entry name" value="WALL-ASSOCIATED RECEPTOR KINASE-LIKE 21"/>
    <property type="match status" value="1"/>
</dbReference>
<evidence type="ECO:0000256" key="1">
    <source>
        <dbReference type="ARBA" id="ARBA00004479"/>
    </source>
</evidence>
<evidence type="ECO:0000256" key="10">
    <source>
        <dbReference type="ARBA" id="ARBA00023157"/>
    </source>
</evidence>
<dbReference type="SUPFAM" id="SSF56112">
    <property type="entry name" value="Protein kinase-like (PK-like)"/>
    <property type="match status" value="1"/>
</dbReference>
<feature type="domain" description="Protein kinase" evidence="16">
    <location>
        <begin position="458"/>
        <end position="725"/>
    </location>
</feature>
<dbReference type="PROSITE" id="PS00010">
    <property type="entry name" value="ASX_HYDROXYL"/>
    <property type="match status" value="1"/>
</dbReference>
<feature type="chain" id="PRO_5040289196" description="SnTox1 sensitivity protein" evidence="15">
    <location>
        <begin position="28"/>
        <end position="732"/>
    </location>
</feature>
<evidence type="ECO:0000256" key="14">
    <source>
        <dbReference type="SAM" id="Phobius"/>
    </source>
</evidence>
<dbReference type="PROSITE" id="PS50011">
    <property type="entry name" value="PROTEIN_KINASE_DOM"/>
    <property type="match status" value="1"/>
</dbReference>
<evidence type="ECO:0000256" key="9">
    <source>
        <dbReference type="ARBA" id="ARBA00022840"/>
    </source>
</evidence>
<accession>A0A9R0QLJ9</accession>
<dbReference type="InterPro" id="IPR018097">
    <property type="entry name" value="EGF_Ca-bd_CS"/>
</dbReference>
<dbReference type="Gene3D" id="1.10.510.10">
    <property type="entry name" value="Transferase(Phosphotransferase) domain 1"/>
    <property type="match status" value="1"/>
</dbReference>